<sequence length="203" mass="21230">MDRTRRNYLKLVSGSVTAGTVALAGCSGGDSTATEPASDTPTETAAPTDTATPTATEVSCEEGGETHTVLMGGAGHGPFYFDPIGLFVSPGDTVEFVNDTSGHSATSYHEDLDSSDVTRIPEAAEPFNSGILQSDGASWNYTFTEPGTYDYFCIPHKGLGMIGRIVVCAPGGPAEEGSPPDGELPDSQRIVEEGSVSWEDWDN</sequence>
<feature type="compositionally biased region" description="Low complexity" evidence="10">
    <location>
        <begin position="172"/>
        <end position="181"/>
    </location>
</feature>
<comment type="caution">
    <text evidence="12">The sequence shown here is derived from an EMBL/GenBank/DDBJ whole genome shotgun (WGS) entry which is preliminary data.</text>
</comment>
<dbReference type="GO" id="GO:0016020">
    <property type="term" value="C:membrane"/>
    <property type="evidence" value="ECO:0007669"/>
    <property type="project" value="UniProtKB-SubCell"/>
</dbReference>
<dbReference type="PANTHER" id="PTHR34192">
    <property type="entry name" value="PLASTOCYANIN MAJOR ISOFORM, CHLOROPLASTIC-RELATED"/>
    <property type="match status" value="1"/>
</dbReference>
<dbReference type="GO" id="GO:0009055">
    <property type="term" value="F:electron transfer activity"/>
    <property type="evidence" value="ECO:0007669"/>
    <property type="project" value="InterPro"/>
</dbReference>
<evidence type="ECO:0000313" key="13">
    <source>
        <dbReference type="Proteomes" id="UP000823736"/>
    </source>
</evidence>
<protein>
    <submittedName>
        <fullName evidence="12">Plastocyanin</fullName>
    </submittedName>
</protein>
<feature type="compositionally biased region" description="Low complexity" evidence="10">
    <location>
        <begin position="31"/>
        <end position="56"/>
    </location>
</feature>
<keyword evidence="8" id="KW-0472">Membrane</keyword>
<feature type="binding site" evidence="9">
    <location>
        <position position="153"/>
    </location>
    <ligand>
        <name>Cu cation</name>
        <dbReference type="ChEBI" id="CHEBI:23378"/>
    </ligand>
</feature>
<accession>A0A8T4GY17</accession>
<feature type="domain" description="Blue (type 1) copper" evidence="11">
    <location>
        <begin position="74"/>
        <end position="167"/>
    </location>
</feature>
<keyword evidence="3" id="KW-0813">Transport</keyword>
<dbReference type="RefSeq" id="WP_209490498.1">
    <property type="nucleotide sequence ID" value="NZ_JAGGLC010000001.1"/>
</dbReference>
<keyword evidence="7" id="KW-0793">Thylakoid</keyword>
<dbReference type="PANTHER" id="PTHR34192:SF10">
    <property type="entry name" value="PLASTOCYANIN MAJOR ISOFORM, CHLOROPLASTIC-RELATED"/>
    <property type="match status" value="1"/>
</dbReference>
<evidence type="ECO:0000256" key="8">
    <source>
        <dbReference type="ARBA" id="ARBA00023136"/>
    </source>
</evidence>
<dbReference type="AlphaFoldDB" id="A0A8T4GY17"/>
<evidence type="ECO:0000256" key="2">
    <source>
        <dbReference type="ARBA" id="ARBA00005338"/>
    </source>
</evidence>
<keyword evidence="5" id="KW-0249">Electron transport</keyword>
<keyword evidence="6 9" id="KW-0186">Copper</keyword>
<dbReference type="PRINTS" id="PR00157">
    <property type="entry name" value="PLASTOCYANIN"/>
</dbReference>
<evidence type="ECO:0000313" key="12">
    <source>
        <dbReference type="EMBL" id="MBP1986245.1"/>
    </source>
</evidence>
<proteinExistence type="inferred from homology"/>
<dbReference type="InterPro" id="IPR028871">
    <property type="entry name" value="BlueCu_1_BS"/>
</dbReference>
<dbReference type="GO" id="GO:0005507">
    <property type="term" value="F:copper ion binding"/>
    <property type="evidence" value="ECO:0007669"/>
    <property type="project" value="InterPro"/>
</dbReference>
<evidence type="ECO:0000256" key="6">
    <source>
        <dbReference type="ARBA" id="ARBA00023008"/>
    </source>
</evidence>
<feature type="binding site" evidence="9">
    <location>
        <position position="103"/>
    </location>
    <ligand>
        <name>Cu cation</name>
        <dbReference type="ChEBI" id="CHEBI:23378"/>
    </ligand>
</feature>
<dbReference type="OrthoDB" id="186995at2157"/>
<feature type="region of interest" description="Disordered" evidence="10">
    <location>
        <begin position="172"/>
        <end position="203"/>
    </location>
</feature>
<evidence type="ECO:0000256" key="10">
    <source>
        <dbReference type="SAM" id="MobiDB-lite"/>
    </source>
</evidence>
<gene>
    <name evidence="12" type="ORF">J2753_000718</name>
</gene>
<evidence type="ECO:0000256" key="7">
    <source>
        <dbReference type="ARBA" id="ARBA00023078"/>
    </source>
</evidence>
<evidence type="ECO:0000256" key="3">
    <source>
        <dbReference type="ARBA" id="ARBA00022448"/>
    </source>
</evidence>
<dbReference type="SUPFAM" id="SSF49503">
    <property type="entry name" value="Cupredoxins"/>
    <property type="match status" value="1"/>
</dbReference>
<dbReference type="PRINTS" id="PR00156">
    <property type="entry name" value="COPPERBLUE"/>
</dbReference>
<dbReference type="InterPro" id="IPR002387">
    <property type="entry name" value="Plastocyanin"/>
</dbReference>
<comment type="subcellular location">
    <subcellularLocation>
        <location evidence="1">Membrane</location>
        <topology evidence="1">Peripheral membrane protein</topology>
    </subcellularLocation>
</comment>
<feature type="region of interest" description="Disordered" evidence="10">
    <location>
        <begin position="27"/>
        <end position="56"/>
    </location>
</feature>
<keyword evidence="13" id="KW-1185">Reference proteome</keyword>
<keyword evidence="4 9" id="KW-0479">Metal-binding</keyword>
<dbReference type="InterPro" id="IPR008972">
    <property type="entry name" value="Cupredoxin"/>
</dbReference>
<feature type="binding site" evidence="9">
    <location>
        <position position="161"/>
    </location>
    <ligand>
        <name>Cu cation</name>
        <dbReference type="ChEBI" id="CHEBI:23378"/>
    </ligand>
</feature>
<evidence type="ECO:0000256" key="5">
    <source>
        <dbReference type="ARBA" id="ARBA00022982"/>
    </source>
</evidence>
<dbReference type="InterPro" id="IPR000923">
    <property type="entry name" value="BlueCu_1"/>
</dbReference>
<evidence type="ECO:0000259" key="11">
    <source>
        <dbReference type="Pfam" id="PF00127"/>
    </source>
</evidence>
<dbReference type="InterPro" id="IPR001235">
    <property type="entry name" value="Copper_blue_Plastocyanin"/>
</dbReference>
<dbReference type="EMBL" id="JAGGLC010000001">
    <property type="protein sequence ID" value="MBP1986245.1"/>
    <property type="molecule type" value="Genomic_DNA"/>
</dbReference>
<name>A0A8T4GY17_9EURY</name>
<comment type="similarity">
    <text evidence="2">Belongs to the plastocyanin family.</text>
</comment>
<dbReference type="Proteomes" id="UP000823736">
    <property type="component" value="Unassembled WGS sequence"/>
</dbReference>
<reference evidence="12" key="1">
    <citation type="submission" date="2021-03" db="EMBL/GenBank/DDBJ databases">
        <title>Genomic Encyclopedia of Type Strains, Phase IV (KMG-IV): sequencing the most valuable type-strain genomes for metagenomic binning, comparative biology and taxonomic classification.</title>
        <authorList>
            <person name="Goeker M."/>
        </authorList>
    </citation>
    <scope>NUCLEOTIDE SEQUENCE</scope>
    <source>
        <strain evidence="12">DSM 26232</strain>
    </source>
</reference>
<comment type="cofactor">
    <cofactor evidence="9">
        <name>Cu(2+)</name>
        <dbReference type="ChEBI" id="CHEBI:29036"/>
    </cofactor>
    <text evidence="9">The crystal structure with reduced Cu(1+) has also been determined.</text>
</comment>
<evidence type="ECO:0000256" key="4">
    <source>
        <dbReference type="ARBA" id="ARBA00022723"/>
    </source>
</evidence>
<dbReference type="Gene3D" id="2.60.40.420">
    <property type="entry name" value="Cupredoxins - blue copper proteins"/>
    <property type="match status" value="1"/>
</dbReference>
<dbReference type="Pfam" id="PF00127">
    <property type="entry name" value="Copper-bind"/>
    <property type="match status" value="1"/>
</dbReference>
<organism evidence="12 13">
    <name type="scientific">Halolamina salifodinae</name>
    <dbReference type="NCBI Taxonomy" id="1202767"/>
    <lineage>
        <taxon>Archaea</taxon>
        <taxon>Methanobacteriati</taxon>
        <taxon>Methanobacteriota</taxon>
        <taxon>Stenosarchaea group</taxon>
        <taxon>Halobacteria</taxon>
        <taxon>Halobacteriales</taxon>
        <taxon>Haloferacaceae</taxon>
    </lineage>
</organism>
<dbReference type="PROSITE" id="PS00196">
    <property type="entry name" value="COPPER_BLUE"/>
    <property type="match status" value="1"/>
</dbReference>
<evidence type="ECO:0000256" key="1">
    <source>
        <dbReference type="ARBA" id="ARBA00004170"/>
    </source>
</evidence>
<dbReference type="PROSITE" id="PS51257">
    <property type="entry name" value="PROKAR_LIPOPROTEIN"/>
    <property type="match status" value="1"/>
</dbReference>
<evidence type="ECO:0000256" key="9">
    <source>
        <dbReference type="PIRSR" id="PIRSR602387-1"/>
    </source>
</evidence>
<feature type="binding site" evidence="9">
    <location>
        <position position="156"/>
    </location>
    <ligand>
        <name>Cu cation</name>
        <dbReference type="ChEBI" id="CHEBI:23378"/>
    </ligand>
</feature>